<dbReference type="InterPro" id="IPR003834">
    <property type="entry name" value="Cyt_c_assmbl_TM_dom"/>
</dbReference>
<evidence type="ECO:0000256" key="3">
    <source>
        <dbReference type="ARBA" id="ARBA00022692"/>
    </source>
</evidence>
<evidence type="ECO:0000256" key="5">
    <source>
        <dbReference type="ARBA" id="ARBA00023136"/>
    </source>
</evidence>
<feature type="transmembrane region" description="Helical" evidence="6">
    <location>
        <begin position="130"/>
        <end position="153"/>
    </location>
</feature>
<evidence type="ECO:0000313" key="8">
    <source>
        <dbReference type="EMBL" id="PDV98293.1"/>
    </source>
</evidence>
<protein>
    <recommendedName>
        <fullName evidence="7">Cytochrome C biogenesis protein transmembrane domain-containing protein</fullName>
    </recommendedName>
</protein>
<keyword evidence="9" id="KW-1185">Reference proteome</keyword>
<accession>A0A2H3KK55</accession>
<dbReference type="Proteomes" id="UP000220922">
    <property type="component" value="Unassembled WGS sequence"/>
</dbReference>
<keyword evidence="4 6" id="KW-1133">Transmembrane helix</keyword>
<keyword evidence="5 6" id="KW-0472">Membrane</keyword>
<dbReference type="EMBL" id="LYXE01000104">
    <property type="protein sequence ID" value="PDV98293.1"/>
    <property type="molecule type" value="Genomic_DNA"/>
</dbReference>
<feature type="transmembrane region" description="Helical" evidence="6">
    <location>
        <begin position="165"/>
        <end position="191"/>
    </location>
</feature>
<feature type="domain" description="Cytochrome C biogenesis protein transmembrane" evidence="7">
    <location>
        <begin position="14"/>
        <end position="220"/>
    </location>
</feature>
<sequence length="223" mass="23299">MSLEHLALDGSLFTYVLIFLGGIVTSIGPCNLASIPLVMAYVGGGASVSRRRAFVLALSFAVGMAVTFMLLGVVAALVGGLMGGWRGWYYLLAGICFLIGLQLLGVINLPMPNWFGTLPSRITWRGLPGALALGLAFGLVASQCATPVLAAILTTVMVRPDGLTYGALLLFIYALGRGVPVVAAGTFAGALRQLRDLGSWSIRIEQLSGGVILGVGLYLLWIA</sequence>
<dbReference type="PANTHER" id="PTHR31272:SF6">
    <property type="entry name" value="CYTOCHROME C-TYPE BIOGENESIS CCDA-LIKE CHLOROPLASTIC PROTEIN"/>
    <property type="match status" value="1"/>
</dbReference>
<evidence type="ECO:0000259" key="7">
    <source>
        <dbReference type="Pfam" id="PF02683"/>
    </source>
</evidence>
<dbReference type="PANTHER" id="PTHR31272">
    <property type="entry name" value="CYTOCHROME C-TYPE BIOGENESIS PROTEIN HI_1454-RELATED"/>
    <property type="match status" value="1"/>
</dbReference>
<feature type="transmembrane region" description="Helical" evidence="6">
    <location>
        <begin position="203"/>
        <end position="222"/>
    </location>
</feature>
<dbReference type="OrthoDB" id="9809733at2"/>
<reference evidence="8 9" key="1">
    <citation type="submission" date="2016-05" db="EMBL/GenBank/DDBJ databases">
        <authorList>
            <person name="Lavstsen T."/>
            <person name="Jespersen J.S."/>
        </authorList>
    </citation>
    <scope>NUCLEOTIDE SEQUENCE [LARGE SCALE GENOMIC DNA]</scope>
    <source>
        <strain evidence="8 9">B7-9</strain>
    </source>
</reference>
<dbReference type="AlphaFoldDB" id="A0A2H3KK55"/>
<comment type="caution">
    <text evidence="8">The sequence shown here is derived from an EMBL/GenBank/DDBJ whole genome shotgun (WGS) entry which is preliminary data.</text>
</comment>
<name>A0A2H3KK55_9CHLR</name>
<evidence type="ECO:0000256" key="1">
    <source>
        <dbReference type="ARBA" id="ARBA00004141"/>
    </source>
</evidence>
<proteinExistence type="inferred from homology"/>
<keyword evidence="3 6" id="KW-0812">Transmembrane</keyword>
<dbReference type="GO" id="GO:0016020">
    <property type="term" value="C:membrane"/>
    <property type="evidence" value="ECO:0007669"/>
    <property type="project" value="UniProtKB-SubCell"/>
</dbReference>
<comment type="similarity">
    <text evidence="2">Belongs to the DsbD family.</text>
</comment>
<dbReference type="RefSeq" id="WP_097653630.1">
    <property type="nucleotide sequence ID" value="NZ_LYXE01000104.1"/>
</dbReference>
<feature type="transmembrane region" description="Helical" evidence="6">
    <location>
        <begin position="88"/>
        <end position="109"/>
    </location>
</feature>
<comment type="subcellular location">
    <subcellularLocation>
        <location evidence="1">Membrane</location>
        <topology evidence="1">Multi-pass membrane protein</topology>
    </subcellularLocation>
</comment>
<evidence type="ECO:0000313" key="9">
    <source>
        <dbReference type="Proteomes" id="UP000220922"/>
    </source>
</evidence>
<evidence type="ECO:0000256" key="2">
    <source>
        <dbReference type="ARBA" id="ARBA00006143"/>
    </source>
</evidence>
<dbReference type="Pfam" id="PF02683">
    <property type="entry name" value="DsbD_TM"/>
    <property type="match status" value="1"/>
</dbReference>
<dbReference type="GO" id="GO:0017004">
    <property type="term" value="P:cytochrome complex assembly"/>
    <property type="evidence" value="ECO:0007669"/>
    <property type="project" value="InterPro"/>
</dbReference>
<evidence type="ECO:0000256" key="6">
    <source>
        <dbReference type="SAM" id="Phobius"/>
    </source>
</evidence>
<gene>
    <name evidence="8" type="ORF">A9Q02_15950</name>
</gene>
<dbReference type="InterPro" id="IPR051790">
    <property type="entry name" value="Cytochrome_c-biogenesis_DsbD"/>
</dbReference>
<feature type="transmembrane region" description="Helical" evidence="6">
    <location>
        <begin position="12"/>
        <end position="42"/>
    </location>
</feature>
<feature type="transmembrane region" description="Helical" evidence="6">
    <location>
        <begin position="54"/>
        <end position="82"/>
    </location>
</feature>
<organism evidence="8 9">
    <name type="scientific">Candidatus Chloroploca asiatica</name>
    <dbReference type="NCBI Taxonomy" id="1506545"/>
    <lineage>
        <taxon>Bacteria</taxon>
        <taxon>Bacillati</taxon>
        <taxon>Chloroflexota</taxon>
        <taxon>Chloroflexia</taxon>
        <taxon>Chloroflexales</taxon>
        <taxon>Chloroflexineae</taxon>
        <taxon>Oscillochloridaceae</taxon>
        <taxon>Candidatus Chloroploca</taxon>
    </lineage>
</organism>
<evidence type="ECO:0000256" key="4">
    <source>
        <dbReference type="ARBA" id="ARBA00022989"/>
    </source>
</evidence>